<organism evidence="11 12">
    <name type="scientific">Capsaspora owczarzaki (strain ATCC 30864)</name>
    <dbReference type="NCBI Taxonomy" id="595528"/>
    <lineage>
        <taxon>Eukaryota</taxon>
        <taxon>Filasterea</taxon>
        <taxon>Capsaspora</taxon>
    </lineage>
</organism>
<dbReference type="InParanoid" id="A0A0D2WPA6"/>
<evidence type="ECO:0000256" key="9">
    <source>
        <dbReference type="SAM" id="MobiDB-lite"/>
    </source>
</evidence>
<evidence type="ECO:0000256" key="5">
    <source>
        <dbReference type="ARBA" id="ARBA00022792"/>
    </source>
</evidence>
<comment type="similarity">
    <text evidence="2">Belongs to the TMEM186 family.</text>
</comment>
<accession>A0A0D2WPA6</accession>
<evidence type="ECO:0000256" key="1">
    <source>
        <dbReference type="ARBA" id="ARBA00004448"/>
    </source>
</evidence>
<keyword evidence="7" id="KW-0496">Mitochondrion</keyword>
<proteinExistence type="inferred from homology"/>
<dbReference type="RefSeq" id="XP_004347792.1">
    <property type="nucleotide sequence ID" value="XM_004347742.2"/>
</dbReference>
<evidence type="ECO:0000256" key="7">
    <source>
        <dbReference type="ARBA" id="ARBA00023128"/>
    </source>
</evidence>
<evidence type="ECO:0000256" key="4">
    <source>
        <dbReference type="ARBA" id="ARBA00022692"/>
    </source>
</evidence>
<keyword evidence="4 10" id="KW-0812">Transmembrane</keyword>
<feature type="compositionally biased region" description="Polar residues" evidence="9">
    <location>
        <begin position="132"/>
        <end position="144"/>
    </location>
</feature>
<keyword evidence="5" id="KW-0999">Mitochondrion inner membrane</keyword>
<dbReference type="OrthoDB" id="6147888at2759"/>
<evidence type="ECO:0000313" key="11">
    <source>
        <dbReference type="EMBL" id="KJE93135.1"/>
    </source>
</evidence>
<evidence type="ECO:0000256" key="6">
    <source>
        <dbReference type="ARBA" id="ARBA00022989"/>
    </source>
</evidence>
<keyword evidence="6 10" id="KW-1133">Transmembrane helix</keyword>
<feature type="transmembrane region" description="Helical" evidence="10">
    <location>
        <begin position="104"/>
        <end position="123"/>
    </location>
</feature>
<feature type="region of interest" description="Disordered" evidence="9">
    <location>
        <begin position="132"/>
        <end position="156"/>
    </location>
</feature>
<evidence type="ECO:0000313" key="12">
    <source>
        <dbReference type="Proteomes" id="UP000008743"/>
    </source>
</evidence>
<dbReference type="AlphaFoldDB" id="A0A0D2WPA6"/>
<protein>
    <recommendedName>
        <fullName evidence="3">Transmembrane protein 186</fullName>
    </recommendedName>
</protein>
<dbReference type="InterPro" id="IPR026571">
    <property type="entry name" value="Tmem186"/>
</dbReference>
<keyword evidence="12" id="KW-1185">Reference proteome</keyword>
<feature type="compositionally biased region" description="Low complexity" evidence="9">
    <location>
        <begin position="280"/>
        <end position="294"/>
    </location>
</feature>
<evidence type="ECO:0000256" key="2">
    <source>
        <dbReference type="ARBA" id="ARBA00007020"/>
    </source>
</evidence>
<keyword evidence="8 10" id="KW-0472">Membrane</keyword>
<dbReference type="STRING" id="595528.A0A0D2WPA6"/>
<gene>
    <name evidence="11" type="ORF">CAOG_003967</name>
</gene>
<comment type="subcellular location">
    <subcellularLocation>
        <location evidence="1">Mitochondrion inner membrane</location>
        <topology evidence="1">Multi-pass membrane protein</topology>
    </subcellularLocation>
</comment>
<feature type="transmembrane region" description="Helical" evidence="10">
    <location>
        <begin position="162"/>
        <end position="185"/>
    </location>
</feature>
<evidence type="ECO:0000256" key="8">
    <source>
        <dbReference type="ARBA" id="ARBA00023136"/>
    </source>
</evidence>
<evidence type="ECO:0000256" key="10">
    <source>
        <dbReference type="SAM" id="Phobius"/>
    </source>
</evidence>
<sequence length="300" mass="31264">MTASGECAPASLSSKCLPGLAQRNSPVRHGAHAWIAAAPLLRRRWLSTRQLPQASVAAAAATTAATTSAMAQAQPPPPPTQPHFTVIYKGAGMQIWQLLARVKILHVAVVSGLVLPMAAVWAIDAQTQEASSETLENAATSSDPQLAAKVPPPPPPPRVTTATLAIAVASAAATGGVLVGLSLALRRYVGELALNLSTNEMRVATLSFWGRRVNQVYPAGAVIPQPFASSLGALTTKALHPMQLFSETRPFLLSVRYGRVVHPGLFLQLLRGELPAASEAPEAAATTFPSATPSDQPPPA</sequence>
<dbReference type="GO" id="GO:0005743">
    <property type="term" value="C:mitochondrial inner membrane"/>
    <property type="evidence" value="ECO:0007669"/>
    <property type="project" value="UniProtKB-SubCell"/>
</dbReference>
<dbReference type="EMBL" id="KE346365">
    <property type="protein sequence ID" value="KJE93135.1"/>
    <property type="molecule type" value="Genomic_DNA"/>
</dbReference>
<dbReference type="PANTHER" id="PTHR13603">
    <property type="entry name" value="TRANSMEMBRANE PROTEIN 186"/>
    <property type="match status" value="1"/>
</dbReference>
<name>A0A0D2WPA6_CAPO3</name>
<evidence type="ECO:0000256" key="3">
    <source>
        <dbReference type="ARBA" id="ARBA00014604"/>
    </source>
</evidence>
<dbReference type="Proteomes" id="UP000008743">
    <property type="component" value="Unassembled WGS sequence"/>
</dbReference>
<dbReference type="PANTHER" id="PTHR13603:SF1">
    <property type="entry name" value="TRANSMEMBRANE PROTEIN 186"/>
    <property type="match status" value="1"/>
</dbReference>
<feature type="region of interest" description="Disordered" evidence="9">
    <location>
        <begin position="280"/>
        <end position="300"/>
    </location>
</feature>
<reference evidence="12" key="1">
    <citation type="submission" date="2011-02" db="EMBL/GenBank/DDBJ databases">
        <title>The Genome Sequence of Capsaspora owczarzaki ATCC 30864.</title>
        <authorList>
            <person name="Russ C."/>
            <person name="Cuomo C."/>
            <person name="Burger G."/>
            <person name="Gray M.W."/>
            <person name="Holland P.W.H."/>
            <person name="King N."/>
            <person name="Lang F.B.F."/>
            <person name="Roger A.J."/>
            <person name="Ruiz-Trillo I."/>
            <person name="Young S.K."/>
            <person name="Zeng Q."/>
            <person name="Gargeya S."/>
            <person name="Alvarado L."/>
            <person name="Berlin A."/>
            <person name="Chapman S.B."/>
            <person name="Chen Z."/>
            <person name="Freedman E."/>
            <person name="Gellesch M."/>
            <person name="Goldberg J."/>
            <person name="Griggs A."/>
            <person name="Gujja S."/>
            <person name="Heilman E."/>
            <person name="Heiman D."/>
            <person name="Howarth C."/>
            <person name="Mehta T."/>
            <person name="Neiman D."/>
            <person name="Pearson M."/>
            <person name="Roberts A."/>
            <person name="Saif S."/>
            <person name="Shea T."/>
            <person name="Shenoy N."/>
            <person name="Sisk P."/>
            <person name="Stolte C."/>
            <person name="Sykes S."/>
            <person name="White J."/>
            <person name="Yandava C."/>
            <person name="Haas B."/>
            <person name="Nusbaum C."/>
            <person name="Birren B."/>
        </authorList>
    </citation>
    <scope>NUCLEOTIDE SEQUENCE</scope>
    <source>
        <strain evidence="12">ATCC 30864</strain>
    </source>
</reference>